<comment type="subunit">
    <text evidence="4">The complex is composed of two ATP-binding proteins (PstB), two transmembrane proteins (PstC and PstA) and a solute-binding protein (PstS).</text>
</comment>
<dbReference type="EMBL" id="DVHE01000058">
    <property type="protein sequence ID" value="HIR51122.1"/>
    <property type="molecule type" value="Genomic_DNA"/>
</dbReference>
<evidence type="ECO:0000256" key="6">
    <source>
        <dbReference type="ARBA" id="ARBA00022729"/>
    </source>
</evidence>
<dbReference type="PANTHER" id="PTHR30570:SF1">
    <property type="entry name" value="PHOSPHATE-BINDING PROTEIN PSTS"/>
    <property type="match status" value="1"/>
</dbReference>
<sequence>MKKILALMLALTLVLGLAACAGNNDQSETNQTETNQTEDTAAPETGDETAADAETDAETEGDTAAAMSGPITVISREEGSGTRGAFVELMGVETDEGDMTTVDAEIANSTSLVQSTVAGNSNAIGYISLGSYDASAVKAVKVDGVEVSVDTIKAGDYAVSRPFVVCYKEENLSELGKDFVSYIMSAEGQAILSEEGYIAADDAAESYTAAGLSGNLSINGSTSVGPVMEVLAEAYKALNPDVVIDVQQTGSGTGITSAIDGSCEIGMSSRALKDEEIAEGLVPVTIALDGIAVIVNQQNPVEDLTSEQIQKIYIGEITDWSQLG</sequence>
<keyword evidence="5" id="KW-0813">Transport</keyword>
<feature type="domain" description="PBP" evidence="11">
    <location>
        <begin position="207"/>
        <end position="322"/>
    </location>
</feature>
<dbReference type="GO" id="GO:0006817">
    <property type="term" value="P:phosphate ion transport"/>
    <property type="evidence" value="ECO:0007669"/>
    <property type="project" value="UniProtKB-KW"/>
</dbReference>
<evidence type="ECO:0000256" key="4">
    <source>
        <dbReference type="ARBA" id="ARBA00011529"/>
    </source>
</evidence>
<name>A0A9D1DIC0_9FIRM</name>
<evidence type="ECO:0000256" key="8">
    <source>
        <dbReference type="ARBA" id="ARBA00023288"/>
    </source>
</evidence>
<protein>
    <submittedName>
        <fullName evidence="12">Substrate-binding domain-containing protein</fullName>
    </submittedName>
</protein>
<reference evidence="12" key="1">
    <citation type="submission" date="2020-10" db="EMBL/GenBank/DDBJ databases">
        <authorList>
            <person name="Gilroy R."/>
        </authorList>
    </citation>
    <scope>NUCLEOTIDE SEQUENCE</scope>
    <source>
        <strain evidence="12">ChiBcec15-4380</strain>
    </source>
</reference>
<comment type="function">
    <text evidence="1">Part of the ABC transporter complex PstSACB involved in phosphate import.</text>
</comment>
<keyword evidence="6 10" id="KW-0732">Signal</keyword>
<evidence type="ECO:0000256" key="5">
    <source>
        <dbReference type="ARBA" id="ARBA00022592"/>
    </source>
</evidence>
<evidence type="ECO:0000256" key="1">
    <source>
        <dbReference type="ARBA" id="ARBA00002841"/>
    </source>
</evidence>
<evidence type="ECO:0000256" key="2">
    <source>
        <dbReference type="ARBA" id="ARBA00004193"/>
    </source>
</evidence>
<evidence type="ECO:0000256" key="3">
    <source>
        <dbReference type="ARBA" id="ARBA00008725"/>
    </source>
</evidence>
<comment type="caution">
    <text evidence="12">The sequence shown here is derived from an EMBL/GenBank/DDBJ whole genome shotgun (WGS) entry which is preliminary data.</text>
</comment>
<dbReference type="PANTHER" id="PTHR30570">
    <property type="entry name" value="PERIPLASMIC PHOSPHATE BINDING COMPONENT OF PHOSPHATE ABC TRANSPORTER"/>
    <property type="match status" value="1"/>
</dbReference>
<keyword evidence="7" id="KW-0564">Palmitate</keyword>
<organism evidence="12 13">
    <name type="scientific">Candidatus Avoscillospira avicola</name>
    <dbReference type="NCBI Taxonomy" id="2840706"/>
    <lineage>
        <taxon>Bacteria</taxon>
        <taxon>Bacillati</taxon>
        <taxon>Bacillota</taxon>
        <taxon>Clostridia</taxon>
        <taxon>Eubacteriales</taxon>
        <taxon>Oscillospiraceae</taxon>
        <taxon>Oscillospiraceae incertae sedis</taxon>
        <taxon>Candidatus Avoscillospira</taxon>
    </lineage>
</organism>
<feature type="domain" description="PBP" evidence="11">
    <location>
        <begin position="68"/>
        <end position="187"/>
    </location>
</feature>
<dbReference type="Proteomes" id="UP000824239">
    <property type="component" value="Unassembled WGS sequence"/>
</dbReference>
<feature type="compositionally biased region" description="Acidic residues" evidence="9">
    <location>
        <begin position="45"/>
        <end position="61"/>
    </location>
</feature>
<dbReference type="SUPFAM" id="SSF53850">
    <property type="entry name" value="Periplasmic binding protein-like II"/>
    <property type="match status" value="2"/>
</dbReference>
<feature type="chain" id="PRO_5039285305" evidence="10">
    <location>
        <begin position="22"/>
        <end position="324"/>
    </location>
</feature>
<dbReference type="Pfam" id="PF12849">
    <property type="entry name" value="PBP_like_2"/>
    <property type="match status" value="2"/>
</dbReference>
<feature type="signal peptide" evidence="10">
    <location>
        <begin position="1"/>
        <end position="21"/>
    </location>
</feature>
<keyword evidence="8" id="KW-0449">Lipoprotein</keyword>
<keyword evidence="5" id="KW-0592">Phosphate transport</keyword>
<proteinExistence type="inferred from homology"/>
<gene>
    <name evidence="12" type="ORF">IAA53_07535</name>
</gene>
<evidence type="ECO:0000256" key="7">
    <source>
        <dbReference type="ARBA" id="ARBA00023139"/>
    </source>
</evidence>
<evidence type="ECO:0000256" key="9">
    <source>
        <dbReference type="SAM" id="MobiDB-lite"/>
    </source>
</evidence>
<comment type="subcellular location">
    <subcellularLocation>
        <location evidence="2">Cell membrane</location>
        <topology evidence="2">Lipid-anchor</topology>
    </subcellularLocation>
</comment>
<comment type="similarity">
    <text evidence="3">Belongs to the PstS family.</text>
</comment>
<dbReference type="Gene3D" id="3.40.190.10">
    <property type="entry name" value="Periplasmic binding protein-like II"/>
    <property type="match status" value="2"/>
</dbReference>
<feature type="compositionally biased region" description="Low complexity" evidence="9">
    <location>
        <begin position="25"/>
        <end position="44"/>
    </location>
</feature>
<reference evidence="12" key="2">
    <citation type="journal article" date="2021" name="PeerJ">
        <title>Extensive microbial diversity within the chicken gut microbiome revealed by metagenomics and culture.</title>
        <authorList>
            <person name="Gilroy R."/>
            <person name="Ravi A."/>
            <person name="Getino M."/>
            <person name="Pursley I."/>
            <person name="Horton D.L."/>
            <person name="Alikhan N.F."/>
            <person name="Baker D."/>
            <person name="Gharbi K."/>
            <person name="Hall N."/>
            <person name="Watson M."/>
            <person name="Adriaenssens E.M."/>
            <person name="Foster-Nyarko E."/>
            <person name="Jarju S."/>
            <person name="Secka A."/>
            <person name="Antonio M."/>
            <person name="Oren A."/>
            <person name="Chaudhuri R.R."/>
            <person name="La Ragione R."/>
            <person name="Hildebrand F."/>
            <person name="Pallen M.J."/>
        </authorList>
    </citation>
    <scope>NUCLEOTIDE SEQUENCE</scope>
    <source>
        <strain evidence="12">ChiBcec15-4380</strain>
    </source>
</reference>
<accession>A0A9D1DIC0</accession>
<evidence type="ECO:0000313" key="12">
    <source>
        <dbReference type="EMBL" id="HIR51122.1"/>
    </source>
</evidence>
<evidence type="ECO:0000259" key="11">
    <source>
        <dbReference type="Pfam" id="PF12849"/>
    </source>
</evidence>
<evidence type="ECO:0000313" key="13">
    <source>
        <dbReference type="Proteomes" id="UP000824239"/>
    </source>
</evidence>
<dbReference type="InterPro" id="IPR050811">
    <property type="entry name" value="Phosphate_ABC_transporter"/>
</dbReference>
<evidence type="ECO:0000256" key="10">
    <source>
        <dbReference type="SAM" id="SignalP"/>
    </source>
</evidence>
<dbReference type="InterPro" id="IPR024370">
    <property type="entry name" value="PBP_domain"/>
</dbReference>
<dbReference type="GO" id="GO:0005886">
    <property type="term" value="C:plasma membrane"/>
    <property type="evidence" value="ECO:0007669"/>
    <property type="project" value="UniProtKB-SubCell"/>
</dbReference>
<dbReference type="AlphaFoldDB" id="A0A9D1DIC0"/>
<feature type="region of interest" description="Disordered" evidence="9">
    <location>
        <begin position="25"/>
        <end position="74"/>
    </location>
</feature>
<dbReference type="PROSITE" id="PS51257">
    <property type="entry name" value="PROKAR_LIPOPROTEIN"/>
    <property type="match status" value="1"/>
</dbReference>